<evidence type="ECO:0000313" key="5">
    <source>
        <dbReference type="Proteomes" id="UP000316008"/>
    </source>
</evidence>
<dbReference type="AlphaFoldDB" id="A0A556N7C3"/>
<keyword evidence="3" id="KW-1133">Transmembrane helix</keyword>
<organism evidence="4 5">
    <name type="scientific">Fluviicola chungangensis</name>
    <dbReference type="NCBI Taxonomy" id="2597671"/>
    <lineage>
        <taxon>Bacteria</taxon>
        <taxon>Pseudomonadati</taxon>
        <taxon>Bacteroidota</taxon>
        <taxon>Flavobacteriia</taxon>
        <taxon>Flavobacteriales</taxon>
        <taxon>Crocinitomicaceae</taxon>
        <taxon>Fluviicola</taxon>
    </lineage>
</organism>
<accession>A0A556N7C3</accession>
<feature type="transmembrane region" description="Helical" evidence="3">
    <location>
        <begin position="12"/>
        <end position="33"/>
    </location>
</feature>
<reference evidence="4 5" key="1">
    <citation type="submission" date="2019-07" db="EMBL/GenBank/DDBJ databases">
        <authorList>
            <person name="Huq M.A."/>
        </authorList>
    </citation>
    <scope>NUCLEOTIDE SEQUENCE [LARGE SCALE GENOMIC DNA]</scope>
    <source>
        <strain evidence="4 5">MAH-3</strain>
    </source>
</reference>
<feature type="region of interest" description="Disordered" evidence="2">
    <location>
        <begin position="71"/>
        <end position="90"/>
    </location>
</feature>
<keyword evidence="3" id="KW-0472">Membrane</keyword>
<feature type="coiled-coil region" evidence="1">
    <location>
        <begin position="40"/>
        <end position="67"/>
    </location>
</feature>
<dbReference type="OrthoDB" id="1467941at2"/>
<dbReference type="EMBL" id="VLPL01000001">
    <property type="protein sequence ID" value="TSJ48021.1"/>
    <property type="molecule type" value="Genomic_DNA"/>
</dbReference>
<dbReference type="Proteomes" id="UP000316008">
    <property type="component" value="Unassembled WGS sequence"/>
</dbReference>
<evidence type="ECO:0000313" key="4">
    <source>
        <dbReference type="EMBL" id="TSJ48021.1"/>
    </source>
</evidence>
<gene>
    <name evidence="4" type="ORF">FO442_02505</name>
</gene>
<evidence type="ECO:0000256" key="1">
    <source>
        <dbReference type="SAM" id="Coils"/>
    </source>
</evidence>
<dbReference type="RefSeq" id="WP_144331556.1">
    <property type="nucleotide sequence ID" value="NZ_VLPL01000001.1"/>
</dbReference>
<name>A0A556N7C3_9FLAO</name>
<proteinExistence type="predicted"/>
<keyword evidence="1" id="KW-0175">Coiled coil</keyword>
<keyword evidence="5" id="KW-1185">Reference proteome</keyword>
<evidence type="ECO:0000256" key="2">
    <source>
        <dbReference type="SAM" id="MobiDB-lite"/>
    </source>
</evidence>
<comment type="caution">
    <text evidence="4">The sequence shown here is derived from an EMBL/GenBank/DDBJ whole genome shotgun (WGS) entry which is preliminary data.</text>
</comment>
<keyword evidence="3" id="KW-0812">Transmembrane</keyword>
<evidence type="ECO:0008006" key="6">
    <source>
        <dbReference type="Google" id="ProtNLM"/>
    </source>
</evidence>
<evidence type="ECO:0000256" key="3">
    <source>
        <dbReference type="SAM" id="Phobius"/>
    </source>
</evidence>
<sequence length="90" mass="10242">MNSLNPEIVQASLPGLFKTILIILGALVLLRFLGRVMIAKRNLDEERANLAREKEFVRERNEKLKNFGKVSVSKSTPKGDVQDVDYEEIK</sequence>
<protein>
    <recommendedName>
        <fullName evidence="6">DUF4834 family protein</fullName>
    </recommendedName>
</protein>